<evidence type="ECO:0000259" key="2">
    <source>
        <dbReference type="Pfam" id="PF00857"/>
    </source>
</evidence>
<evidence type="ECO:0000313" key="3">
    <source>
        <dbReference type="EMBL" id="BAH75550.1"/>
    </source>
</evidence>
<dbReference type="EMBL" id="AP010904">
    <property type="protein sequence ID" value="BAH75550.1"/>
    <property type="molecule type" value="Genomic_DNA"/>
</dbReference>
<dbReference type="AlphaFoldDB" id="C4XRK5"/>
<dbReference type="PANTHER" id="PTHR43540">
    <property type="entry name" value="PEROXYUREIDOACRYLATE/UREIDOACRYLATE AMIDOHYDROLASE-RELATED"/>
    <property type="match status" value="1"/>
</dbReference>
<proteinExistence type="predicted"/>
<dbReference type="GO" id="GO:0016787">
    <property type="term" value="F:hydrolase activity"/>
    <property type="evidence" value="ECO:0007669"/>
    <property type="project" value="UniProtKB-KW"/>
</dbReference>
<evidence type="ECO:0000313" key="4">
    <source>
        <dbReference type="Proteomes" id="UP000009071"/>
    </source>
</evidence>
<name>C4XRK5_SOLM1</name>
<organism evidence="3 4">
    <name type="scientific">Solidesulfovibrio magneticus (strain ATCC 700980 / DSM 13731 / RS-1)</name>
    <name type="common">Desulfovibrio magneticus</name>
    <dbReference type="NCBI Taxonomy" id="573370"/>
    <lineage>
        <taxon>Bacteria</taxon>
        <taxon>Pseudomonadati</taxon>
        <taxon>Thermodesulfobacteriota</taxon>
        <taxon>Desulfovibrionia</taxon>
        <taxon>Desulfovibrionales</taxon>
        <taxon>Desulfovibrionaceae</taxon>
        <taxon>Solidesulfovibrio</taxon>
    </lineage>
</organism>
<evidence type="ECO:0000256" key="1">
    <source>
        <dbReference type="ARBA" id="ARBA00022801"/>
    </source>
</evidence>
<dbReference type="eggNOG" id="COG1335">
    <property type="taxonomic scope" value="Bacteria"/>
</dbReference>
<dbReference type="Gene3D" id="3.40.50.850">
    <property type="entry name" value="Isochorismatase-like"/>
    <property type="match status" value="1"/>
</dbReference>
<sequence length="201" mass="21352">MDWFSGRLSSIDRVASRSRAMEDLLIVVDMLNDFIHPDGKLYFPKGAAVVEACARLRRAFRDAGLPVVHAADAHPVDSREFADWPPHCLAGSWGARVIDELAPAAGELVAHKDAMSLFSHAAVDGLLQGLGVKRLWLCGVATEYCVQACALDAAARDYGVTVAVDAIAGVDMMPGASQAALEAMARAGVRLVSCDDVLSAF</sequence>
<dbReference type="HOGENOM" id="CLU_068979_13_1_7"/>
<feature type="domain" description="Isochorismatase-like" evidence="2">
    <location>
        <begin position="24"/>
        <end position="193"/>
    </location>
</feature>
<dbReference type="KEGG" id="dma:DMR_20590"/>
<dbReference type="SUPFAM" id="SSF52499">
    <property type="entry name" value="Isochorismatase-like hydrolases"/>
    <property type="match status" value="1"/>
</dbReference>
<keyword evidence="1" id="KW-0378">Hydrolase</keyword>
<protein>
    <submittedName>
        <fullName evidence="3">Pyrazinamidase/nicotinamidase</fullName>
    </submittedName>
</protein>
<dbReference type="CDD" id="cd00431">
    <property type="entry name" value="cysteine_hydrolases"/>
    <property type="match status" value="1"/>
</dbReference>
<dbReference type="InterPro" id="IPR036380">
    <property type="entry name" value="Isochorismatase-like_sf"/>
</dbReference>
<dbReference type="Pfam" id="PF00857">
    <property type="entry name" value="Isochorismatase"/>
    <property type="match status" value="1"/>
</dbReference>
<dbReference type="InterPro" id="IPR000868">
    <property type="entry name" value="Isochorismatase-like_dom"/>
</dbReference>
<gene>
    <name evidence="3" type="primary">pncA</name>
    <name evidence="3" type="ordered locus">DMR_20590</name>
</gene>
<accession>C4XRK5</accession>
<dbReference type="STRING" id="573370.DMR_20590"/>
<keyword evidence="4" id="KW-1185">Reference proteome</keyword>
<reference evidence="3 4" key="1">
    <citation type="journal article" date="2009" name="Genome Res.">
        <title>Whole genome sequence of Desulfovibrio magneticus strain RS-1 revealed common gene clusters in magnetotactic bacteria.</title>
        <authorList>
            <person name="Nakazawa H."/>
            <person name="Arakaki A."/>
            <person name="Narita-Yamada S."/>
            <person name="Yashiro I."/>
            <person name="Jinno K."/>
            <person name="Aoki N."/>
            <person name="Tsuruyama A."/>
            <person name="Okamura Y."/>
            <person name="Tanikawa S."/>
            <person name="Fujita N."/>
            <person name="Takeyama H."/>
            <person name="Matsunaga T."/>
        </authorList>
    </citation>
    <scope>NUCLEOTIDE SEQUENCE [LARGE SCALE GENOMIC DNA]</scope>
    <source>
        <strain evidence="4">ATCC 700980 / DSM 13731 / RS-1</strain>
    </source>
</reference>
<dbReference type="InterPro" id="IPR050272">
    <property type="entry name" value="Isochorismatase-like_hydrls"/>
</dbReference>
<dbReference type="Proteomes" id="UP000009071">
    <property type="component" value="Chromosome"/>
</dbReference>
<dbReference type="PANTHER" id="PTHR43540:SF6">
    <property type="entry name" value="ISOCHORISMATASE-LIKE DOMAIN-CONTAINING PROTEIN"/>
    <property type="match status" value="1"/>
</dbReference>